<dbReference type="GO" id="GO:0015074">
    <property type="term" value="P:DNA integration"/>
    <property type="evidence" value="ECO:0007669"/>
    <property type="project" value="InterPro"/>
</dbReference>
<sequence length="168" mass="18663">MHFGEVSRAAFSQEKHLTRKDVFLGLDLNGKAYARLDLPSAKMACPGETQSVYLVAQGTLSPIAALQNLASIVPALLEDPLFSWHDHSGATRPMVKHRALDQINHITAAWGWGTAFRHSFHIGGASFYLAQKVDPEIVHLVGRWRSLAYETYICAFEQVASQHLEPIQ</sequence>
<evidence type="ECO:0000313" key="3">
    <source>
        <dbReference type="Proteomes" id="UP000183567"/>
    </source>
</evidence>
<dbReference type="InterPro" id="IPR052925">
    <property type="entry name" value="Phage_Integrase-like_Recomb"/>
</dbReference>
<proteinExistence type="predicted"/>
<organism evidence="2 3">
    <name type="scientific">Rhizopogon vesiculosus</name>
    <dbReference type="NCBI Taxonomy" id="180088"/>
    <lineage>
        <taxon>Eukaryota</taxon>
        <taxon>Fungi</taxon>
        <taxon>Dikarya</taxon>
        <taxon>Basidiomycota</taxon>
        <taxon>Agaricomycotina</taxon>
        <taxon>Agaricomycetes</taxon>
        <taxon>Agaricomycetidae</taxon>
        <taxon>Boletales</taxon>
        <taxon>Suillineae</taxon>
        <taxon>Rhizopogonaceae</taxon>
        <taxon>Rhizopogon</taxon>
    </lineage>
</organism>
<keyword evidence="1" id="KW-0233">DNA recombination</keyword>
<dbReference type="STRING" id="180088.A0A1J8RB12"/>
<keyword evidence="3" id="KW-1185">Reference proteome</keyword>
<dbReference type="SUPFAM" id="SSF56349">
    <property type="entry name" value="DNA breaking-rejoining enzymes"/>
    <property type="match status" value="1"/>
</dbReference>
<dbReference type="OrthoDB" id="3254696at2759"/>
<evidence type="ECO:0008006" key="4">
    <source>
        <dbReference type="Google" id="ProtNLM"/>
    </source>
</evidence>
<accession>A0A1J8RB12</accession>
<dbReference type="Gene3D" id="1.10.443.10">
    <property type="entry name" value="Intergrase catalytic core"/>
    <property type="match status" value="1"/>
</dbReference>
<dbReference type="PANTHER" id="PTHR34605:SF3">
    <property type="entry name" value="P CELL-TYPE AGGLUTINATION PROTEIN MAP4-LIKE-RELATED"/>
    <property type="match status" value="1"/>
</dbReference>
<dbReference type="InterPro" id="IPR011010">
    <property type="entry name" value="DNA_brk_join_enz"/>
</dbReference>
<protein>
    <recommendedName>
        <fullName evidence="4">Tyr recombinase domain-containing protein</fullName>
    </recommendedName>
</protein>
<gene>
    <name evidence="2" type="ORF">AZE42_12983</name>
</gene>
<dbReference type="EMBL" id="LVVM01001243">
    <property type="protein sequence ID" value="OJA18930.1"/>
    <property type="molecule type" value="Genomic_DNA"/>
</dbReference>
<dbReference type="PANTHER" id="PTHR34605">
    <property type="entry name" value="PHAGE_INTEGRASE DOMAIN-CONTAINING PROTEIN"/>
    <property type="match status" value="1"/>
</dbReference>
<dbReference type="GO" id="GO:0006310">
    <property type="term" value="P:DNA recombination"/>
    <property type="evidence" value="ECO:0007669"/>
    <property type="project" value="UniProtKB-KW"/>
</dbReference>
<dbReference type="InterPro" id="IPR013762">
    <property type="entry name" value="Integrase-like_cat_sf"/>
</dbReference>
<evidence type="ECO:0000313" key="2">
    <source>
        <dbReference type="EMBL" id="OJA18930.1"/>
    </source>
</evidence>
<dbReference type="AlphaFoldDB" id="A0A1J8RB12"/>
<evidence type="ECO:0000256" key="1">
    <source>
        <dbReference type="ARBA" id="ARBA00023172"/>
    </source>
</evidence>
<reference evidence="2 3" key="1">
    <citation type="submission" date="2016-03" db="EMBL/GenBank/DDBJ databases">
        <title>Comparative genomics of the ectomycorrhizal sister species Rhizopogon vinicolor and Rhizopogon vesiculosus (Basidiomycota: Boletales) reveals a divergence of the mating type B locus.</title>
        <authorList>
            <person name="Mujic A.B."/>
            <person name="Kuo A."/>
            <person name="Tritt A."/>
            <person name="Lipzen A."/>
            <person name="Chen C."/>
            <person name="Johnson J."/>
            <person name="Sharma A."/>
            <person name="Barry K."/>
            <person name="Grigoriev I.V."/>
            <person name="Spatafora J.W."/>
        </authorList>
    </citation>
    <scope>NUCLEOTIDE SEQUENCE [LARGE SCALE GENOMIC DNA]</scope>
    <source>
        <strain evidence="2 3">AM-OR11-056</strain>
    </source>
</reference>
<comment type="caution">
    <text evidence="2">The sequence shown here is derived from an EMBL/GenBank/DDBJ whole genome shotgun (WGS) entry which is preliminary data.</text>
</comment>
<dbReference type="Proteomes" id="UP000183567">
    <property type="component" value="Unassembled WGS sequence"/>
</dbReference>
<dbReference type="GO" id="GO:0003677">
    <property type="term" value="F:DNA binding"/>
    <property type="evidence" value="ECO:0007669"/>
    <property type="project" value="InterPro"/>
</dbReference>
<name>A0A1J8RB12_9AGAM</name>